<feature type="domain" description="MHYT" evidence="4">
    <location>
        <begin position="12"/>
        <end position="199"/>
    </location>
</feature>
<evidence type="ECO:0000256" key="1">
    <source>
        <dbReference type="PROSITE-ProRule" id="PRU00244"/>
    </source>
</evidence>
<gene>
    <name evidence="5" type="ORF">GO499_16765</name>
</gene>
<keyword evidence="1" id="KW-0812">Transmembrane</keyword>
<dbReference type="Pfam" id="PF00990">
    <property type="entry name" value="GGDEF"/>
    <property type="match status" value="1"/>
</dbReference>
<dbReference type="NCBIfam" id="TIGR00254">
    <property type="entry name" value="GGDEF"/>
    <property type="match status" value="1"/>
</dbReference>
<dbReference type="EMBL" id="CP046620">
    <property type="protein sequence ID" value="QHQ36708.1"/>
    <property type="molecule type" value="Genomic_DNA"/>
</dbReference>
<dbReference type="Proteomes" id="UP000464495">
    <property type="component" value="Chromosome"/>
</dbReference>
<dbReference type="KEGG" id="amaq:GO499_16765"/>
<keyword evidence="6" id="KW-1185">Reference proteome</keyword>
<dbReference type="PANTHER" id="PTHR44757:SF2">
    <property type="entry name" value="BIOFILM ARCHITECTURE MAINTENANCE PROTEIN MBAA"/>
    <property type="match status" value="1"/>
</dbReference>
<sequence>MLKVIGCITQEHDFTQLVIALAVCGLGSVLTVRLFLRARQAESRIRRLHVLLAGLIGGATIWATHFIAMLAYDPALPHGYEPLLTALSLFIALAGTTAALGVAAFSRGGPWLELGGGLFGAAILAIHYTGMAAFQLTGTIQWHNGYLATSVICALTFGALMMNRINHPTTRFCHMASMLIMALAIAGTHFTGMAAMTVVPDLSLPVPPKVVSDATLAGLVLAIYALFLLLGFAAFNIEMQVAKTARARFDHARRYDMTTDLPNRAHLMEYLAALTEEVRQGRVDSVAIVTFDLDGFKTINDLYGHAAGDALLAELSHRLRATQTPCDFVARSGGDEFVLVCAGHASPAIISARVRDLSTLLANPFRHGEAQLEIAASFGIACCPEHGTDLLEVNRHSGLAMFRAKADAYLDTVHFSPQLDADNKDRLALVAALTHALERQEFTLNYQPQTDIRTGETAGFEALLRWRNPTLGHVSPERFIPLAEQSGLIRHIGRWVLREACGEAASWSRPLGIAINVAPQQLVQPDFAEEVSDILIETRLAPERLELEITEVSLIEDQEKATRTMSMLKAMGVHIAMDDFGTGYASLATLQAFPFDKIKIDRSFIAGVHANTQKAAIVRATILLGRSLEIPVLAEGVEAEEELAFLRRENCHCVQGYYYAKPMPADRIEGYLASVTDGRKRAAG</sequence>
<dbReference type="PANTHER" id="PTHR44757">
    <property type="entry name" value="DIGUANYLATE CYCLASE DGCP"/>
    <property type="match status" value="1"/>
</dbReference>
<dbReference type="InterPro" id="IPR000160">
    <property type="entry name" value="GGDEF_dom"/>
</dbReference>
<feature type="transmembrane region" description="Helical" evidence="1">
    <location>
        <begin position="84"/>
        <end position="105"/>
    </location>
</feature>
<keyword evidence="1" id="KW-1133">Transmembrane helix</keyword>
<dbReference type="InterPro" id="IPR052155">
    <property type="entry name" value="Biofilm_reg_signaling"/>
</dbReference>
<proteinExistence type="predicted"/>
<evidence type="ECO:0000259" key="2">
    <source>
        <dbReference type="PROSITE" id="PS50883"/>
    </source>
</evidence>
<name>A0A6P1T1U0_9RHOB</name>
<dbReference type="SMART" id="SM00052">
    <property type="entry name" value="EAL"/>
    <property type="match status" value="1"/>
</dbReference>
<organism evidence="5 6">
    <name type="scientific">Algicella marina</name>
    <dbReference type="NCBI Taxonomy" id="2683284"/>
    <lineage>
        <taxon>Bacteria</taxon>
        <taxon>Pseudomonadati</taxon>
        <taxon>Pseudomonadota</taxon>
        <taxon>Alphaproteobacteria</taxon>
        <taxon>Rhodobacterales</taxon>
        <taxon>Paracoccaceae</taxon>
        <taxon>Algicella</taxon>
    </lineage>
</organism>
<dbReference type="CDD" id="cd01948">
    <property type="entry name" value="EAL"/>
    <property type="match status" value="1"/>
</dbReference>
<evidence type="ECO:0000259" key="3">
    <source>
        <dbReference type="PROSITE" id="PS50887"/>
    </source>
</evidence>
<dbReference type="SUPFAM" id="SSF55073">
    <property type="entry name" value="Nucleotide cyclase"/>
    <property type="match status" value="1"/>
</dbReference>
<dbReference type="PROSITE" id="PS50924">
    <property type="entry name" value="MHYT"/>
    <property type="match status" value="1"/>
</dbReference>
<feature type="transmembrane region" description="Helical" evidence="1">
    <location>
        <begin position="216"/>
        <end position="237"/>
    </location>
</feature>
<dbReference type="InterPro" id="IPR001633">
    <property type="entry name" value="EAL_dom"/>
</dbReference>
<feature type="domain" description="EAL" evidence="2">
    <location>
        <begin position="426"/>
        <end position="676"/>
    </location>
</feature>
<dbReference type="Pfam" id="PF03707">
    <property type="entry name" value="MHYT"/>
    <property type="match status" value="3"/>
</dbReference>
<dbReference type="RefSeq" id="WP_161863253.1">
    <property type="nucleotide sequence ID" value="NZ_CP046620.1"/>
</dbReference>
<feature type="transmembrane region" description="Helical" evidence="1">
    <location>
        <begin position="117"/>
        <end position="136"/>
    </location>
</feature>
<feature type="transmembrane region" description="Helical" evidence="1">
    <location>
        <begin position="48"/>
        <end position="72"/>
    </location>
</feature>
<dbReference type="PROSITE" id="PS50883">
    <property type="entry name" value="EAL"/>
    <property type="match status" value="1"/>
</dbReference>
<feature type="transmembrane region" description="Helical" evidence="1">
    <location>
        <begin position="172"/>
        <end position="196"/>
    </location>
</feature>
<dbReference type="GO" id="GO:0016020">
    <property type="term" value="C:membrane"/>
    <property type="evidence" value="ECO:0007669"/>
    <property type="project" value="UniProtKB-UniRule"/>
</dbReference>
<evidence type="ECO:0000313" key="6">
    <source>
        <dbReference type="Proteomes" id="UP000464495"/>
    </source>
</evidence>
<reference evidence="5 6" key="1">
    <citation type="submission" date="2019-12" db="EMBL/GenBank/DDBJ databases">
        <title>Complete genome sequence of Algicella marina strain 9Alg 56(T) isolated from the red alga Tichocarpus crinitus.</title>
        <authorList>
            <person name="Kim S.-G."/>
            <person name="Nedashkovskaya O.I."/>
        </authorList>
    </citation>
    <scope>NUCLEOTIDE SEQUENCE [LARGE SCALE GENOMIC DNA]</scope>
    <source>
        <strain evidence="5 6">9Alg 56</strain>
    </source>
</reference>
<protein>
    <submittedName>
        <fullName evidence="5">EAL domain-containing protein</fullName>
    </submittedName>
</protein>
<dbReference type="AlphaFoldDB" id="A0A6P1T1U0"/>
<keyword evidence="1" id="KW-0472">Membrane</keyword>
<dbReference type="CDD" id="cd01949">
    <property type="entry name" value="GGDEF"/>
    <property type="match status" value="1"/>
</dbReference>
<dbReference type="InterPro" id="IPR043128">
    <property type="entry name" value="Rev_trsase/Diguanyl_cyclase"/>
</dbReference>
<feature type="transmembrane region" description="Helical" evidence="1">
    <location>
        <begin position="142"/>
        <end position="160"/>
    </location>
</feature>
<evidence type="ECO:0000313" key="5">
    <source>
        <dbReference type="EMBL" id="QHQ36708.1"/>
    </source>
</evidence>
<accession>A0A6P1T1U0</accession>
<dbReference type="Pfam" id="PF00563">
    <property type="entry name" value="EAL"/>
    <property type="match status" value="1"/>
</dbReference>
<dbReference type="InterPro" id="IPR005330">
    <property type="entry name" value="MHYT_dom"/>
</dbReference>
<evidence type="ECO:0000259" key="4">
    <source>
        <dbReference type="PROSITE" id="PS50924"/>
    </source>
</evidence>
<dbReference type="InterPro" id="IPR029787">
    <property type="entry name" value="Nucleotide_cyclase"/>
</dbReference>
<dbReference type="Gene3D" id="3.30.70.270">
    <property type="match status" value="1"/>
</dbReference>
<dbReference type="Gene3D" id="3.20.20.450">
    <property type="entry name" value="EAL domain"/>
    <property type="match status" value="1"/>
</dbReference>
<dbReference type="InterPro" id="IPR035919">
    <property type="entry name" value="EAL_sf"/>
</dbReference>
<dbReference type="SUPFAM" id="SSF141868">
    <property type="entry name" value="EAL domain-like"/>
    <property type="match status" value="1"/>
</dbReference>
<dbReference type="PROSITE" id="PS50887">
    <property type="entry name" value="GGDEF"/>
    <property type="match status" value="1"/>
</dbReference>
<feature type="transmembrane region" description="Helical" evidence="1">
    <location>
        <begin position="17"/>
        <end position="36"/>
    </location>
</feature>
<feature type="domain" description="GGDEF" evidence="3">
    <location>
        <begin position="284"/>
        <end position="417"/>
    </location>
</feature>
<dbReference type="SMART" id="SM00267">
    <property type="entry name" value="GGDEF"/>
    <property type="match status" value="1"/>
</dbReference>